<dbReference type="GO" id="GO:0031241">
    <property type="term" value="C:periplasmic side of cell outer membrane"/>
    <property type="evidence" value="ECO:0007669"/>
    <property type="project" value="TreeGrafter"/>
</dbReference>
<keyword evidence="2" id="KW-0449">Lipoprotein</keyword>
<dbReference type="Pfam" id="PF13036">
    <property type="entry name" value="LpoB"/>
    <property type="match status" value="1"/>
</dbReference>
<dbReference type="OrthoDB" id="6466283at2"/>
<dbReference type="Gene3D" id="3.40.50.10610">
    <property type="entry name" value="ABC-type transport auxiliary lipoprotein component"/>
    <property type="match status" value="1"/>
</dbReference>
<dbReference type="GO" id="GO:0009252">
    <property type="term" value="P:peptidoglycan biosynthetic process"/>
    <property type="evidence" value="ECO:0007669"/>
    <property type="project" value="TreeGrafter"/>
</dbReference>
<name>F7XX82_MOREP</name>
<dbReference type="InterPro" id="IPR014094">
    <property type="entry name" value="LpoB"/>
</dbReference>
<dbReference type="GO" id="GO:0030234">
    <property type="term" value="F:enzyme regulator activity"/>
    <property type="evidence" value="ECO:0007669"/>
    <property type="project" value="TreeGrafter"/>
</dbReference>
<keyword evidence="3" id="KW-1185">Reference proteome</keyword>
<reference evidence="2 3" key="2">
    <citation type="journal article" date="2011" name="Curr. Biol.">
        <title>An interdependent metabolic patchwork in the nested symbiosis of mealybugs.</title>
        <authorList>
            <person name="McCutcheon J.P."/>
            <person name="von Dohlen C.D."/>
        </authorList>
    </citation>
    <scope>NUCLEOTIDE SEQUENCE [LARGE SCALE GENOMIC DNA]</scope>
    <source>
        <strain evidence="2 3">PCIT</strain>
    </source>
</reference>
<dbReference type="HOGENOM" id="CLU_092328_0_0_6"/>
<evidence type="ECO:0000313" key="3">
    <source>
        <dbReference type="Proteomes" id="UP000000504"/>
    </source>
</evidence>
<dbReference type="PROSITE" id="PS51257">
    <property type="entry name" value="PROKAR_LIPOPROTEIN"/>
    <property type="match status" value="1"/>
</dbReference>
<dbReference type="EMBL" id="CP002243">
    <property type="protein sequence ID" value="AEI74708.1"/>
    <property type="molecule type" value="Genomic_DNA"/>
</dbReference>
<protein>
    <recommendedName>
        <fullName evidence="1">Penicillin-binding protein activator LpoB</fullName>
    </recommendedName>
</protein>
<evidence type="ECO:0000313" key="2">
    <source>
        <dbReference type="EMBL" id="AEI74708.1"/>
    </source>
</evidence>
<accession>F7XX82</accession>
<sequence>MNKIVLIAALVLTSCTNRYPNMPQANIDPATQLLIQLPPAVTNNQVTTPKIKTIDWQASMLPIVQQMLLVEGINYGSVIMINNMKNVTNGSVQTGLATATLTSLIAQNCGKKFQIVCAEKLNAVRKMLGLSSDDSFDSRSKAAGIARYLNAHYVLYSAASGNVKEPTLDLQLIEVPTGEIIWSGRNVTHNSYS</sequence>
<organism evidence="2 3">
    <name type="scientific">Moranella endobia (strain PCIT)</name>
    <dbReference type="NCBI Taxonomy" id="903503"/>
    <lineage>
        <taxon>Bacteria</taxon>
        <taxon>Pseudomonadati</taxon>
        <taxon>Pseudomonadota</taxon>
        <taxon>Gammaproteobacteria</taxon>
        <taxon>Enterobacterales</taxon>
        <taxon>Enterobacteriaceae</taxon>
        <taxon>Candidatus Moranella</taxon>
    </lineage>
</organism>
<reference key="1">
    <citation type="submission" date="2010-09" db="EMBL/GenBank/DDBJ databases">
        <title>An interdependent metabolic patchwork in the nested three-way symbiosis of mealybugs.</title>
        <authorList>
            <person name="McCutcheon J.P."/>
            <person name="von Dohlen C.D."/>
        </authorList>
    </citation>
    <scope>NUCLEOTIDE SEQUENCE</scope>
    <source>
        <strain>PCIT</strain>
    </source>
</reference>
<dbReference type="NCBIfam" id="TIGR02722">
    <property type="entry name" value="lp"/>
    <property type="match status" value="1"/>
</dbReference>
<dbReference type="Proteomes" id="UP000000504">
    <property type="component" value="Chromosome"/>
</dbReference>
<gene>
    <name evidence="2" type="ordered locus">MEPCIT_047</name>
</gene>
<dbReference type="PANTHER" id="PTHR40593">
    <property type="entry name" value="PENICILLIN-BINDING PROTEIN ACTIVATOR LPOB"/>
    <property type="match status" value="1"/>
</dbReference>
<dbReference type="STRING" id="903503.MEPCIT_047"/>
<dbReference type="AlphaFoldDB" id="F7XX82"/>
<dbReference type="RefSeq" id="WP_013975459.1">
    <property type="nucleotide sequence ID" value="NC_015735.1"/>
</dbReference>
<proteinExistence type="predicted"/>
<dbReference type="PANTHER" id="PTHR40593:SF1">
    <property type="entry name" value="PENICILLIN-BINDING PROTEIN ACTIVATOR LPOB"/>
    <property type="match status" value="1"/>
</dbReference>
<dbReference type="KEGG" id="men:MEPCIT_047"/>
<evidence type="ECO:0000256" key="1">
    <source>
        <dbReference type="NCBIfam" id="TIGR02722"/>
    </source>
</evidence>
<dbReference type="eggNOG" id="COG3417">
    <property type="taxonomic scope" value="Bacteria"/>
</dbReference>